<name>A0ABU9E2G9_9FLAO</name>
<dbReference type="EMBL" id="JBBPCB010000007">
    <property type="protein sequence ID" value="MEK8180849.1"/>
    <property type="molecule type" value="Genomic_DNA"/>
</dbReference>
<proteinExistence type="predicted"/>
<reference evidence="2 3" key="1">
    <citation type="submission" date="2024-04" db="EMBL/GenBank/DDBJ databases">
        <title>draft genome sequnece of Flavobacterium buctense JCM 30750.</title>
        <authorList>
            <person name="Kim D.-U."/>
        </authorList>
    </citation>
    <scope>NUCLEOTIDE SEQUENCE [LARGE SCALE GENOMIC DNA]</scope>
    <source>
        <strain evidence="2 3">JCM 30750</strain>
    </source>
</reference>
<keyword evidence="1" id="KW-0732">Signal</keyword>
<dbReference type="Proteomes" id="UP001491349">
    <property type="component" value="Unassembled WGS sequence"/>
</dbReference>
<organism evidence="2 3">
    <name type="scientific">Flavobacterium buctense</name>
    <dbReference type="NCBI Taxonomy" id="1648146"/>
    <lineage>
        <taxon>Bacteria</taxon>
        <taxon>Pseudomonadati</taxon>
        <taxon>Bacteroidota</taxon>
        <taxon>Flavobacteriia</taxon>
        <taxon>Flavobacteriales</taxon>
        <taxon>Flavobacteriaceae</taxon>
        <taxon>Flavobacterium</taxon>
    </lineage>
</organism>
<feature type="chain" id="PRO_5045137895" evidence="1">
    <location>
        <begin position="20"/>
        <end position="480"/>
    </location>
</feature>
<keyword evidence="3" id="KW-1185">Reference proteome</keyword>
<feature type="signal peptide" evidence="1">
    <location>
        <begin position="1"/>
        <end position="19"/>
    </location>
</feature>
<sequence length="480" mass="54288">MKLSILTVVLAFAMGTLSAQVKKEWGAKFDYNQKDEQDPKLVMADNYNHYMMTVINKDGMMAQNQIIIRKFDQKNNLVNTLVQEFPNKDIYTLHNYLGSFEIGNDKVVVFTDTWSNKTKKKEIHKVIFDKKAEAFTTSLVVGYTFESMMKSGTANVMGSQNGAFIAITYQKFSNRKIAEETDCTVLDGKTLEVAWKKTVTLPLELYTDNVVVTNTGKLVIVKRVVDKSAKHSISVIDANAIEDKEFTSNIKINRPLAFSIGTQDYLVAFSSSAKQRDNIYDSILLYDLQSGTTLKENPIKEFSGVKDLQEIKYDYLNIQNNQIHLFVECKYQTGTRPDPTFPNNPGFNIPVYSNGMATFFALDLDGTLKKTVNLKVTATNDNLVRCIGILNYRGDYFINAGNYYESSSNSRRGFYKLDQATFTPNYLNYEYSIPSYNSEDSYGTCISQFCQYFPDTKRMLMAAGYGDGKIAFVSLYGSGL</sequence>
<comment type="caution">
    <text evidence="2">The sequence shown here is derived from an EMBL/GenBank/DDBJ whole genome shotgun (WGS) entry which is preliminary data.</text>
</comment>
<protein>
    <submittedName>
        <fullName evidence="2">Uncharacterized protein</fullName>
    </submittedName>
</protein>
<gene>
    <name evidence="2" type="ORF">WMW71_10910</name>
</gene>
<evidence type="ECO:0000313" key="3">
    <source>
        <dbReference type="Proteomes" id="UP001491349"/>
    </source>
</evidence>
<evidence type="ECO:0000313" key="2">
    <source>
        <dbReference type="EMBL" id="MEK8180849.1"/>
    </source>
</evidence>
<accession>A0ABU9E2G9</accession>
<evidence type="ECO:0000256" key="1">
    <source>
        <dbReference type="SAM" id="SignalP"/>
    </source>
</evidence>
<dbReference type="RefSeq" id="WP_187659955.1">
    <property type="nucleotide sequence ID" value="NZ_JACTAB010000002.1"/>
</dbReference>